<evidence type="ECO:0000256" key="1">
    <source>
        <dbReference type="SAM" id="SignalP"/>
    </source>
</evidence>
<protein>
    <submittedName>
        <fullName evidence="3">PEP-CTERM sorting domain-containing protein</fullName>
    </submittedName>
</protein>
<evidence type="ECO:0000313" key="4">
    <source>
        <dbReference type="Proteomes" id="UP001216907"/>
    </source>
</evidence>
<dbReference type="EMBL" id="JARRAG010000001">
    <property type="protein sequence ID" value="MDG3002916.1"/>
    <property type="molecule type" value="Genomic_DNA"/>
</dbReference>
<dbReference type="InterPro" id="IPR013424">
    <property type="entry name" value="Ice-binding_C"/>
</dbReference>
<sequence length="196" mass="19242">MIKLHRMLLAAAVLVAATTAVQADPIVGQLGIGYNGTITATPDSLDSSPLSLSLVPATGGFTTTLAPSGDFGAVAAFSPVTFDGTIDTSSLAGEAISFGTYGSFVAAAGIVAPGATADLVKIILTGTFTPAGALSGFDANTSTLVSLTFQRLPGQGITLSGSVFAPSAVPEPSSVALAGIGLAAAGLFGLRKRLAK</sequence>
<dbReference type="NCBIfam" id="TIGR02595">
    <property type="entry name" value="PEP_CTERM"/>
    <property type="match status" value="1"/>
</dbReference>
<gene>
    <name evidence="3" type="ORF">PZE19_03990</name>
</gene>
<proteinExistence type="predicted"/>
<comment type="caution">
    <text evidence="3">The sequence shown here is derived from an EMBL/GenBank/DDBJ whole genome shotgun (WGS) entry which is preliminary data.</text>
</comment>
<feature type="domain" description="Ice-binding protein C-terminal" evidence="2">
    <location>
        <begin position="168"/>
        <end position="193"/>
    </location>
</feature>
<dbReference type="Proteomes" id="UP001216907">
    <property type="component" value="Unassembled WGS sequence"/>
</dbReference>
<feature type="chain" id="PRO_5046351211" evidence="1">
    <location>
        <begin position="24"/>
        <end position="196"/>
    </location>
</feature>
<feature type="signal peptide" evidence="1">
    <location>
        <begin position="1"/>
        <end position="23"/>
    </location>
</feature>
<accession>A0ABT6F5Q7</accession>
<keyword evidence="4" id="KW-1185">Reference proteome</keyword>
<reference evidence="3 4" key="1">
    <citation type="submission" date="2023-03" db="EMBL/GenBank/DDBJ databases">
        <title>Paludisphaera mucosa sp. nov. a novel planctomycete from northern fen.</title>
        <authorList>
            <person name="Ivanova A."/>
        </authorList>
    </citation>
    <scope>NUCLEOTIDE SEQUENCE [LARGE SCALE GENOMIC DNA]</scope>
    <source>
        <strain evidence="3 4">Pla2</strain>
    </source>
</reference>
<keyword evidence="1" id="KW-0732">Signal</keyword>
<dbReference type="RefSeq" id="WP_277859275.1">
    <property type="nucleotide sequence ID" value="NZ_JARRAG010000001.1"/>
</dbReference>
<organism evidence="3 4">
    <name type="scientific">Paludisphaera mucosa</name>
    <dbReference type="NCBI Taxonomy" id="3030827"/>
    <lineage>
        <taxon>Bacteria</taxon>
        <taxon>Pseudomonadati</taxon>
        <taxon>Planctomycetota</taxon>
        <taxon>Planctomycetia</taxon>
        <taxon>Isosphaerales</taxon>
        <taxon>Isosphaeraceae</taxon>
        <taxon>Paludisphaera</taxon>
    </lineage>
</organism>
<name>A0ABT6F5Q7_9BACT</name>
<dbReference type="Pfam" id="PF07589">
    <property type="entry name" value="PEP-CTERM"/>
    <property type="match status" value="1"/>
</dbReference>
<evidence type="ECO:0000259" key="2">
    <source>
        <dbReference type="Pfam" id="PF07589"/>
    </source>
</evidence>
<evidence type="ECO:0000313" key="3">
    <source>
        <dbReference type="EMBL" id="MDG3002916.1"/>
    </source>
</evidence>